<organism evidence="1 2">
    <name type="scientific">Gymnopus androsaceus JB14</name>
    <dbReference type="NCBI Taxonomy" id="1447944"/>
    <lineage>
        <taxon>Eukaryota</taxon>
        <taxon>Fungi</taxon>
        <taxon>Dikarya</taxon>
        <taxon>Basidiomycota</taxon>
        <taxon>Agaricomycotina</taxon>
        <taxon>Agaricomycetes</taxon>
        <taxon>Agaricomycetidae</taxon>
        <taxon>Agaricales</taxon>
        <taxon>Marasmiineae</taxon>
        <taxon>Omphalotaceae</taxon>
        <taxon>Gymnopus</taxon>
    </lineage>
</organism>
<keyword evidence="2" id="KW-1185">Reference proteome</keyword>
<reference evidence="1" key="1">
    <citation type="journal article" date="2019" name="Environ. Microbiol.">
        <title>Fungal ecological strategies reflected in gene transcription - a case study of two litter decomposers.</title>
        <authorList>
            <person name="Barbi F."/>
            <person name="Kohler A."/>
            <person name="Barry K."/>
            <person name="Baskaran P."/>
            <person name="Daum C."/>
            <person name="Fauchery L."/>
            <person name="Ihrmark K."/>
            <person name="Kuo A."/>
            <person name="LaButti K."/>
            <person name="Lipzen A."/>
            <person name="Morin E."/>
            <person name="Grigoriev I.V."/>
            <person name="Henrissat B."/>
            <person name="Lindahl B."/>
            <person name="Martin F."/>
        </authorList>
    </citation>
    <scope>NUCLEOTIDE SEQUENCE</scope>
    <source>
        <strain evidence="1">JB14</strain>
    </source>
</reference>
<sequence length="159" mass="17842">MSSVAKSFTLLPKIVTASTPRIVIITHGAKSMTVASAPFREFTRFDRWKKRLRTRTRRDAFAGGFLGAYVSGRDLDACIETGHRLTVIRSKEVRNTSGQRRGTRIPPLQNANGKNVHKIPLALLNTRGLIAIRVQRNLFLQSTWTTLEASIGYVKHVKQ</sequence>
<accession>A0A6A4HK08</accession>
<dbReference type="SUPFAM" id="SSF53613">
    <property type="entry name" value="Ribokinase-like"/>
    <property type="match status" value="1"/>
</dbReference>
<gene>
    <name evidence="1" type="ORF">BT96DRAFT_1035887</name>
</gene>
<dbReference type="Gene3D" id="3.40.1190.20">
    <property type="match status" value="1"/>
</dbReference>
<dbReference type="Proteomes" id="UP000799118">
    <property type="component" value="Unassembled WGS sequence"/>
</dbReference>
<evidence type="ECO:0000313" key="2">
    <source>
        <dbReference type="Proteomes" id="UP000799118"/>
    </source>
</evidence>
<proteinExistence type="predicted"/>
<evidence type="ECO:0000313" key="1">
    <source>
        <dbReference type="EMBL" id="KAE9397417.1"/>
    </source>
</evidence>
<dbReference type="EMBL" id="ML769497">
    <property type="protein sequence ID" value="KAE9397417.1"/>
    <property type="molecule type" value="Genomic_DNA"/>
</dbReference>
<name>A0A6A4HK08_9AGAR</name>
<dbReference type="AlphaFoldDB" id="A0A6A4HK08"/>
<protein>
    <submittedName>
        <fullName evidence="1">Uncharacterized protein</fullName>
    </submittedName>
</protein>
<dbReference type="OrthoDB" id="432447at2759"/>
<dbReference type="InterPro" id="IPR029056">
    <property type="entry name" value="Ribokinase-like"/>
</dbReference>